<keyword evidence="3" id="KW-0418">Kinase</keyword>
<evidence type="ECO:0000259" key="6">
    <source>
        <dbReference type="PROSITE" id="PS50011"/>
    </source>
</evidence>
<evidence type="ECO:0000256" key="3">
    <source>
        <dbReference type="ARBA" id="ARBA00022777"/>
    </source>
</evidence>
<dbReference type="InterPro" id="IPR001245">
    <property type="entry name" value="Ser-Thr/Tyr_kinase_cat_dom"/>
</dbReference>
<gene>
    <name evidence="7" type="ORF">PPENT_87.1.T0540069</name>
</gene>
<dbReference type="AlphaFoldDB" id="A0A8S1V2A0"/>
<dbReference type="GO" id="GO:0005524">
    <property type="term" value="F:ATP binding"/>
    <property type="evidence" value="ECO:0007669"/>
    <property type="project" value="UniProtKB-KW"/>
</dbReference>
<dbReference type="GO" id="GO:0004674">
    <property type="term" value="F:protein serine/threonine kinase activity"/>
    <property type="evidence" value="ECO:0007669"/>
    <property type="project" value="TreeGrafter"/>
</dbReference>
<evidence type="ECO:0000256" key="1">
    <source>
        <dbReference type="ARBA" id="ARBA00022679"/>
    </source>
</evidence>
<feature type="region of interest" description="Disordered" evidence="5">
    <location>
        <begin position="304"/>
        <end position="331"/>
    </location>
</feature>
<accession>A0A8S1V2A0</accession>
<dbReference type="PANTHER" id="PTHR43671:SF106">
    <property type="entry name" value="NIMA-LIKE KINASE"/>
    <property type="match status" value="1"/>
</dbReference>
<name>A0A8S1V2A0_9CILI</name>
<feature type="region of interest" description="Disordered" evidence="5">
    <location>
        <begin position="385"/>
        <end position="404"/>
    </location>
</feature>
<evidence type="ECO:0000256" key="5">
    <source>
        <dbReference type="SAM" id="MobiDB-lite"/>
    </source>
</evidence>
<keyword evidence="8" id="KW-1185">Reference proteome</keyword>
<keyword evidence="2" id="KW-0547">Nucleotide-binding</keyword>
<dbReference type="PROSITE" id="PS50011">
    <property type="entry name" value="PROTEIN_KINASE_DOM"/>
    <property type="match status" value="1"/>
</dbReference>
<dbReference type="Pfam" id="PF07714">
    <property type="entry name" value="PK_Tyr_Ser-Thr"/>
    <property type="match status" value="1"/>
</dbReference>
<dbReference type="Proteomes" id="UP000689195">
    <property type="component" value="Unassembled WGS sequence"/>
</dbReference>
<proteinExistence type="predicted"/>
<dbReference type="InterPro" id="IPR000719">
    <property type="entry name" value="Prot_kinase_dom"/>
</dbReference>
<evidence type="ECO:0000313" key="8">
    <source>
        <dbReference type="Proteomes" id="UP000689195"/>
    </source>
</evidence>
<dbReference type="OrthoDB" id="313094at2759"/>
<organism evidence="7 8">
    <name type="scientific">Paramecium pentaurelia</name>
    <dbReference type="NCBI Taxonomy" id="43138"/>
    <lineage>
        <taxon>Eukaryota</taxon>
        <taxon>Sar</taxon>
        <taxon>Alveolata</taxon>
        <taxon>Ciliophora</taxon>
        <taxon>Intramacronucleata</taxon>
        <taxon>Oligohymenophorea</taxon>
        <taxon>Peniculida</taxon>
        <taxon>Parameciidae</taxon>
        <taxon>Paramecium</taxon>
    </lineage>
</organism>
<keyword evidence="4" id="KW-0067">ATP-binding</keyword>
<dbReference type="PANTHER" id="PTHR43671">
    <property type="entry name" value="SERINE/THREONINE-PROTEIN KINASE NEK"/>
    <property type="match status" value="1"/>
</dbReference>
<dbReference type="InterPro" id="IPR050660">
    <property type="entry name" value="NEK_Ser/Thr_kinase"/>
</dbReference>
<evidence type="ECO:0000313" key="7">
    <source>
        <dbReference type="EMBL" id="CAD8171015.1"/>
    </source>
</evidence>
<feature type="domain" description="Protein kinase" evidence="6">
    <location>
        <begin position="19"/>
        <end position="292"/>
    </location>
</feature>
<comment type="caution">
    <text evidence="7">The sequence shown here is derived from an EMBL/GenBank/DDBJ whole genome shotgun (WGS) entry which is preliminary data.</text>
</comment>
<evidence type="ECO:0000256" key="2">
    <source>
        <dbReference type="ARBA" id="ARBA00022741"/>
    </source>
</evidence>
<reference evidence="7" key="1">
    <citation type="submission" date="2021-01" db="EMBL/GenBank/DDBJ databases">
        <authorList>
            <consortium name="Genoscope - CEA"/>
            <person name="William W."/>
        </authorList>
    </citation>
    <scope>NUCLEOTIDE SEQUENCE</scope>
</reference>
<protein>
    <recommendedName>
        <fullName evidence="6">Protein kinase domain-containing protein</fullName>
    </recommendedName>
</protein>
<keyword evidence="1" id="KW-0808">Transferase</keyword>
<evidence type="ECO:0000256" key="4">
    <source>
        <dbReference type="ARBA" id="ARBA00022840"/>
    </source>
</evidence>
<sequence length="499" mass="59027">MGANSSQSEKFVQEFQRQCVKVRELKDLRFGDVQIFRTQQNTFIMVKSIWCNNSQEYDASISNCEKRSKIQHQNLVKLLGYHSNSQNQWCGDFSKITVYLEFFDYTLEKSIDTRRQTNQYFTEAELWKMLFTIAKLGIYLEEQNKVLGDIRPCNIQLSDDLKMAELGILKPDQTGYQRQINNQEVAYLSPEQLYSLNNPSITAKSDVYSLGVTMLECSTLMSGKNLYKSNRIDGHLLQQLLETVKQLGYSNPWYRMVRELLKEQPDERPSYQDIYDALKQFEVQILNLQPFQLVYQQPQIPQQSISPYRPQHQQYSQSLPPPHQQQQVQNQVPIQYQQFQQQQQQQPQQQQQIVQPQQIQSLPQQPPYQYQQQVLPSQQPILASQLPQQQTQQQPMPIPQNQFPPQQSYMYQYQQQPYLNELANAQSNYFVQQPVHHLPQQIEQSPYHTLQSPQNMTSTMYYQEEEQDDGLNEIDRKIQQALKMTRDTEMRNKQTPNYY</sequence>
<dbReference type="EMBL" id="CAJJDO010000054">
    <property type="protein sequence ID" value="CAD8171015.1"/>
    <property type="molecule type" value="Genomic_DNA"/>
</dbReference>